<evidence type="ECO:0008006" key="5">
    <source>
        <dbReference type="Google" id="ProtNLM"/>
    </source>
</evidence>
<keyword evidence="4" id="KW-1185">Reference proteome</keyword>
<accession>A0A7K0BWI9</accession>
<feature type="signal peptide" evidence="2">
    <location>
        <begin position="1"/>
        <end position="32"/>
    </location>
</feature>
<reference evidence="3 4" key="1">
    <citation type="submission" date="2019-10" db="EMBL/GenBank/DDBJ databases">
        <title>Actinomadura rubteroloni sp. nov. and Actinomadura macrotermitis sp. nov., isolated from the gut of fungus growing-termite Macrotermes natalensis.</title>
        <authorList>
            <person name="Benndorf R."/>
            <person name="Martin K."/>
            <person name="Kuefner M."/>
            <person name="De Beer W."/>
            <person name="Kaster A.-K."/>
            <person name="Vollmers J."/>
            <person name="Poulsen M."/>
            <person name="Beemelmanns C."/>
        </authorList>
    </citation>
    <scope>NUCLEOTIDE SEQUENCE [LARGE SCALE GENOMIC DNA]</scope>
    <source>
        <strain evidence="3 4">RB68</strain>
    </source>
</reference>
<proteinExistence type="predicted"/>
<feature type="chain" id="PRO_5029851551" description="ATP-binding protein" evidence="2">
    <location>
        <begin position="33"/>
        <end position="276"/>
    </location>
</feature>
<evidence type="ECO:0000256" key="2">
    <source>
        <dbReference type="SAM" id="SignalP"/>
    </source>
</evidence>
<gene>
    <name evidence="3" type="ORF">ACRB68_36030</name>
</gene>
<protein>
    <recommendedName>
        <fullName evidence="5">ATP-binding protein</fullName>
    </recommendedName>
</protein>
<organism evidence="3 4">
    <name type="scientific">Actinomadura macrotermitis</name>
    <dbReference type="NCBI Taxonomy" id="2585200"/>
    <lineage>
        <taxon>Bacteria</taxon>
        <taxon>Bacillati</taxon>
        <taxon>Actinomycetota</taxon>
        <taxon>Actinomycetes</taxon>
        <taxon>Streptosporangiales</taxon>
        <taxon>Thermomonosporaceae</taxon>
        <taxon>Actinomadura</taxon>
    </lineage>
</organism>
<comment type="caution">
    <text evidence="3">The sequence shown here is derived from an EMBL/GenBank/DDBJ whole genome shotgun (WGS) entry which is preliminary data.</text>
</comment>
<evidence type="ECO:0000313" key="3">
    <source>
        <dbReference type="EMBL" id="MQY05527.1"/>
    </source>
</evidence>
<feature type="region of interest" description="Disordered" evidence="1">
    <location>
        <begin position="65"/>
        <end position="86"/>
    </location>
</feature>
<evidence type="ECO:0000256" key="1">
    <source>
        <dbReference type="SAM" id="MobiDB-lite"/>
    </source>
</evidence>
<keyword evidence="2" id="KW-0732">Signal</keyword>
<dbReference type="Proteomes" id="UP000487268">
    <property type="component" value="Unassembled WGS sequence"/>
</dbReference>
<dbReference type="AlphaFoldDB" id="A0A7K0BWI9"/>
<dbReference type="EMBL" id="WEGH01000002">
    <property type="protein sequence ID" value="MQY05527.1"/>
    <property type="molecule type" value="Genomic_DNA"/>
</dbReference>
<dbReference type="RefSeq" id="WP_153533610.1">
    <property type="nucleotide sequence ID" value="NZ_WEGH01000002.1"/>
</dbReference>
<feature type="compositionally biased region" description="Basic and acidic residues" evidence="1">
    <location>
        <begin position="70"/>
        <end position="82"/>
    </location>
</feature>
<name>A0A7K0BWI9_9ACTN</name>
<evidence type="ECO:0000313" key="4">
    <source>
        <dbReference type="Proteomes" id="UP000487268"/>
    </source>
</evidence>
<sequence>MNASAKKLITATALTPVAALVAAALSWAPAYATDGPVGELNKKVANRTVPDKAAKLTDRTVANVTGATRKTADDAVSRRTEEAGPITEAGRTAAGALEPVGGRVALTGSAADCARAADGTARDVTKAAKAAKHTGVAKALKDRKVPVAGRRASDPGAMVALGRNLRDPLGGSTGAATGLVSAPGTGGLGDALGPDCNPVRGLTGKGGAAHDTGLPGVGTKPGQFTKDLNVGGVAVAPAAPADSRSRRREVVSPADGLLDGLLGQLSGVRPGLLPGR</sequence>